<gene>
    <name evidence="2" type="ORF">SNE34_11220</name>
</gene>
<keyword evidence="3" id="KW-1185">Reference proteome</keyword>
<dbReference type="InterPro" id="IPR014729">
    <property type="entry name" value="Rossmann-like_a/b/a_fold"/>
</dbReference>
<accession>A0ABU7Z088</accession>
<sequence length="225" mass="24543">MTNLLLAWSGGKDAAWTLHTLRQRDDVRVLGLLTTVTAGFDRIAMHGIRRDVLHAQADAVGLPLIESMIPQGCDNDTYEASFSAALAGARERWPGLDTIAFGDLYLADVRAWREALCARHGWRIQTPLFGTDTAALARTMIAGGLRTNLCCVDTQQLDAGFSGREFDKALLAELPAGCDPCGENGEFHTLVHAGPMFERALPIERGETVLRDGRFAFTEFTLAPL</sequence>
<dbReference type="Pfam" id="PF01902">
    <property type="entry name" value="Diphthami_syn_2"/>
    <property type="match status" value="1"/>
</dbReference>
<evidence type="ECO:0000313" key="3">
    <source>
        <dbReference type="Proteomes" id="UP001355056"/>
    </source>
</evidence>
<keyword evidence="2" id="KW-0067">ATP-binding</keyword>
<dbReference type="Gene3D" id="3.40.50.620">
    <property type="entry name" value="HUPs"/>
    <property type="match status" value="1"/>
</dbReference>
<organism evidence="2 3">
    <name type="scientific">Novilysobacter erysipheiresistens</name>
    <dbReference type="NCBI Taxonomy" id="1749332"/>
    <lineage>
        <taxon>Bacteria</taxon>
        <taxon>Pseudomonadati</taxon>
        <taxon>Pseudomonadota</taxon>
        <taxon>Gammaproteobacteria</taxon>
        <taxon>Lysobacterales</taxon>
        <taxon>Lysobacteraceae</taxon>
        <taxon>Novilysobacter</taxon>
    </lineage>
</organism>
<evidence type="ECO:0000313" key="2">
    <source>
        <dbReference type="EMBL" id="MEG3184579.1"/>
    </source>
</evidence>
<dbReference type="GO" id="GO:0005524">
    <property type="term" value="F:ATP binding"/>
    <property type="evidence" value="ECO:0007669"/>
    <property type="project" value="UniProtKB-KW"/>
</dbReference>
<dbReference type="Proteomes" id="UP001355056">
    <property type="component" value="Unassembled WGS sequence"/>
</dbReference>
<comment type="caution">
    <text evidence="2">The sequence shown here is derived from an EMBL/GenBank/DDBJ whole genome shotgun (WGS) entry which is preliminary data.</text>
</comment>
<feature type="domain" description="Diphthamide synthase" evidence="1">
    <location>
        <begin position="7"/>
        <end position="207"/>
    </location>
</feature>
<reference evidence="2 3" key="1">
    <citation type="journal article" date="2016" name="Int. J. Syst. Evol. Microbiol.">
        <title>Lysobacter erysipheiresistens sp. nov., an antagonist of powdery mildew, isolated from tobacco-cultivated soil.</title>
        <authorList>
            <person name="Xie B."/>
            <person name="Li T."/>
            <person name="Lin X."/>
            <person name="Wang C.J."/>
            <person name="Chen Y.J."/>
            <person name="Liu W.J."/>
            <person name="Zhao Z.W."/>
        </authorList>
    </citation>
    <scope>NUCLEOTIDE SEQUENCE [LARGE SCALE GENOMIC DNA]</scope>
    <source>
        <strain evidence="2 3">RS-LYSO-3</strain>
    </source>
</reference>
<dbReference type="RefSeq" id="WP_332617214.1">
    <property type="nucleotide sequence ID" value="NZ_JAXGFP010000005.1"/>
</dbReference>
<dbReference type="InterPro" id="IPR002761">
    <property type="entry name" value="Diphthami_syn_dom"/>
</dbReference>
<dbReference type="Gene3D" id="3.90.1490.10">
    <property type="entry name" value="putative n-type atp pyrophosphatase, domain 2"/>
    <property type="match status" value="1"/>
</dbReference>
<name>A0ABU7Z088_9GAMM</name>
<protein>
    <submittedName>
        <fullName evidence="2">ATP-binding protein</fullName>
    </submittedName>
</protein>
<dbReference type="SUPFAM" id="SSF52402">
    <property type="entry name" value="Adenine nucleotide alpha hydrolases-like"/>
    <property type="match status" value="1"/>
</dbReference>
<dbReference type="EMBL" id="JAXGFP010000005">
    <property type="protein sequence ID" value="MEG3184579.1"/>
    <property type="molecule type" value="Genomic_DNA"/>
</dbReference>
<proteinExistence type="predicted"/>
<keyword evidence="2" id="KW-0547">Nucleotide-binding</keyword>
<evidence type="ECO:0000259" key="1">
    <source>
        <dbReference type="Pfam" id="PF01902"/>
    </source>
</evidence>